<organism evidence="2 3">
    <name type="scientific">[Clostridium] citroniae WAL-17108</name>
    <dbReference type="NCBI Taxonomy" id="742733"/>
    <lineage>
        <taxon>Bacteria</taxon>
        <taxon>Bacillati</taxon>
        <taxon>Bacillota</taxon>
        <taxon>Clostridia</taxon>
        <taxon>Lachnospirales</taxon>
        <taxon>Lachnospiraceae</taxon>
        <taxon>Enterocloster</taxon>
    </lineage>
</organism>
<dbReference type="HOGENOM" id="CLU_1110924_0_0_9"/>
<feature type="domain" description="EthD" evidence="1">
    <location>
        <begin position="11"/>
        <end position="104"/>
    </location>
</feature>
<dbReference type="eggNOG" id="ENOG5032U3Y">
    <property type="taxonomic scope" value="Bacteria"/>
</dbReference>
<dbReference type="InterPro" id="IPR011008">
    <property type="entry name" value="Dimeric_a/b-barrel"/>
</dbReference>
<dbReference type="RefSeq" id="WP_007863147.1">
    <property type="nucleotide sequence ID" value="NZ_JH376422.1"/>
</dbReference>
<reference evidence="2 3" key="1">
    <citation type="submission" date="2011-08" db="EMBL/GenBank/DDBJ databases">
        <title>The Genome Sequence of Clostridium citroniae WAL-17108.</title>
        <authorList>
            <consortium name="The Broad Institute Genome Sequencing Platform"/>
            <person name="Earl A."/>
            <person name="Ward D."/>
            <person name="Feldgarden M."/>
            <person name="Gevers D."/>
            <person name="Finegold S.M."/>
            <person name="Summanen P.H."/>
            <person name="Molitoris D.R."/>
            <person name="Vaisanen M.L."/>
            <person name="Daigneault M."/>
            <person name="Allen-Vercoe E."/>
            <person name="Young S.K."/>
            <person name="Zeng Q."/>
            <person name="Gargeya S."/>
            <person name="Fitzgerald M."/>
            <person name="Haas B."/>
            <person name="Abouelleil A."/>
            <person name="Alvarado L."/>
            <person name="Arachchi H.M."/>
            <person name="Berlin A."/>
            <person name="Brown A."/>
            <person name="Chapman S.B."/>
            <person name="Chen Z."/>
            <person name="Dunbar C."/>
            <person name="Freedman E."/>
            <person name="Gearin G."/>
            <person name="Gellesch M."/>
            <person name="Goldberg J."/>
            <person name="Griggs A."/>
            <person name="Gujja S."/>
            <person name="Heiman D."/>
            <person name="Howarth C."/>
            <person name="Larson L."/>
            <person name="Lui A."/>
            <person name="MacDonald P.J.P."/>
            <person name="Montmayeur A."/>
            <person name="Murphy C."/>
            <person name="Neiman D."/>
            <person name="Pearson M."/>
            <person name="Priest M."/>
            <person name="Roberts A."/>
            <person name="Saif S."/>
            <person name="Shea T."/>
            <person name="Shenoy N."/>
            <person name="Sisk P."/>
            <person name="Stolte C."/>
            <person name="Sykes S."/>
            <person name="Wortman J."/>
            <person name="Nusbaum C."/>
            <person name="Birren B."/>
        </authorList>
    </citation>
    <scope>NUCLEOTIDE SEQUENCE [LARGE SCALE GENOMIC DNA]</scope>
    <source>
        <strain evidence="2 3">WAL-17108</strain>
    </source>
</reference>
<dbReference type="InterPro" id="IPR009799">
    <property type="entry name" value="EthD_dom"/>
</dbReference>
<dbReference type="SUPFAM" id="SSF54909">
    <property type="entry name" value="Dimeric alpha+beta barrel"/>
    <property type="match status" value="1"/>
</dbReference>
<dbReference type="EMBL" id="ADLJ01000023">
    <property type="protein sequence ID" value="EHE98253.1"/>
    <property type="molecule type" value="Genomic_DNA"/>
</dbReference>
<dbReference type="AlphaFoldDB" id="G5HJZ2"/>
<sequence length="238" mass="27888">MIKQMAIAKRKPDMTRNEYFHYIEHVHGVLSRKYNPGTLVKYTQNHIYDGAYGYTPDKTFKINTGYDSITELYFEDLPAMGQCFSDPDIIKYIAADGENFCDESVTVLMIVQEEEAEIEKRREGGIKVVYYLKKEEGIADDIFYRKWDQANEEILPGISGICRYIKNLPMAGVQDNSEHFHNEAKIKYEGSASIWVDQIETFRLYQREMEKRCKGFFNPSYSFFVCCDEVYIVRPEKE</sequence>
<comment type="caution">
    <text evidence="2">The sequence shown here is derived from an EMBL/GenBank/DDBJ whole genome shotgun (WGS) entry which is preliminary data.</text>
</comment>
<dbReference type="GO" id="GO:0016491">
    <property type="term" value="F:oxidoreductase activity"/>
    <property type="evidence" value="ECO:0007669"/>
    <property type="project" value="InterPro"/>
</dbReference>
<dbReference type="Gene3D" id="3.30.70.100">
    <property type="match status" value="2"/>
</dbReference>
<dbReference type="PATRIC" id="fig|742733.3.peg.3016"/>
<name>G5HJZ2_9FIRM</name>
<dbReference type="Pfam" id="PF07110">
    <property type="entry name" value="EthD"/>
    <property type="match status" value="1"/>
</dbReference>
<protein>
    <recommendedName>
        <fullName evidence="1">EthD domain-containing protein</fullName>
    </recommendedName>
</protein>
<accession>G5HJZ2</accession>
<dbReference type="Proteomes" id="UP000003763">
    <property type="component" value="Unassembled WGS sequence"/>
</dbReference>
<evidence type="ECO:0000313" key="2">
    <source>
        <dbReference type="EMBL" id="EHE98253.1"/>
    </source>
</evidence>
<evidence type="ECO:0000313" key="3">
    <source>
        <dbReference type="Proteomes" id="UP000003763"/>
    </source>
</evidence>
<gene>
    <name evidence="2" type="ORF">HMPREF9469_02904</name>
</gene>
<proteinExistence type="predicted"/>
<evidence type="ECO:0000259" key="1">
    <source>
        <dbReference type="Pfam" id="PF07110"/>
    </source>
</evidence>